<accession>A0A897NGH1</accession>
<sequence>MWKYLGQINDGIRNGKRTNDALFTYLDNSDLIENISLQIDLPKRYWPTAKRYYSAIHNIHIEGVRKDSTAVAIVEYVIHTRQEERPFHPNTKLDGEKTVAEYLADRFSLPVKTIYKRYGQIERLVEKEEMVAEPEEFDQLGMSRRGLFNDGTGDYTNIGFAVDG</sequence>
<name>A0A897NGH1_9EURY</name>
<evidence type="ECO:0000313" key="2">
    <source>
        <dbReference type="Proteomes" id="UP000663305"/>
    </source>
</evidence>
<proteinExistence type="predicted"/>
<protein>
    <submittedName>
        <fullName evidence="1">Uncharacterized protein</fullName>
    </submittedName>
</protein>
<organism evidence="1 2">
    <name type="scientific">Halapricum desulfuricans</name>
    <dbReference type="NCBI Taxonomy" id="2841257"/>
    <lineage>
        <taxon>Archaea</taxon>
        <taxon>Methanobacteriati</taxon>
        <taxon>Methanobacteriota</taxon>
        <taxon>Stenosarchaea group</taxon>
        <taxon>Halobacteria</taxon>
        <taxon>Halobacteriales</taxon>
        <taxon>Haloarculaceae</taxon>
        <taxon>Halapricum</taxon>
    </lineage>
</organism>
<gene>
    <name evidence="1" type="ORF">HSBGL_1393</name>
</gene>
<evidence type="ECO:0000313" key="1">
    <source>
        <dbReference type="EMBL" id="QSG11812.1"/>
    </source>
</evidence>
<reference evidence="1" key="1">
    <citation type="submission" date="2020-11" db="EMBL/GenBank/DDBJ databases">
        <title>Carbohydrate-dependent, anaerobic sulfur respiration: A novel catabolism in halophilic archaea.</title>
        <authorList>
            <person name="Sorokin D.Y."/>
            <person name="Messina E."/>
            <person name="Smedile F."/>
            <person name="La Cono V."/>
            <person name="Hallsworth J.E."/>
            <person name="Yakimov M.M."/>
        </authorList>
    </citation>
    <scope>NUCLEOTIDE SEQUENCE</scope>
    <source>
        <strain evidence="1">HSR-Bgl</strain>
    </source>
</reference>
<dbReference type="Proteomes" id="UP000663305">
    <property type="component" value="Chromosome"/>
</dbReference>
<dbReference type="EMBL" id="CP064789">
    <property type="protein sequence ID" value="QSG11812.1"/>
    <property type="molecule type" value="Genomic_DNA"/>
</dbReference>
<dbReference type="AlphaFoldDB" id="A0A897NGH1"/>